<dbReference type="InterPro" id="IPR036457">
    <property type="entry name" value="PPM-type-like_dom_sf"/>
</dbReference>
<dbReference type="EC" id="3.1.3.16" evidence="4"/>
<feature type="transmembrane region" description="Helical" evidence="2">
    <location>
        <begin position="7"/>
        <end position="27"/>
    </location>
</feature>
<dbReference type="Proteomes" id="UP001595956">
    <property type="component" value="Unassembled WGS sequence"/>
</dbReference>
<evidence type="ECO:0000259" key="3">
    <source>
        <dbReference type="SMART" id="SM00331"/>
    </source>
</evidence>
<accession>A0ABW0MYN7</accession>
<dbReference type="Pfam" id="PF07228">
    <property type="entry name" value="SpoIIE"/>
    <property type="match status" value="1"/>
</dbReference>
<keyword evidence="5" id="KW-1185">Reference proteome</keyword>
<protein>
    <submittedName>
        <fullName evidence="4">PP2C family protein-serine/threonine phosphatase</fullName>
        <ecNumber evidence="4">3.1.3.16</ecNumber>
    </submittedName>
</protein>
<dbReference type="PANTHER" id="PTHR43156">
    <property type="entry name" value="STAGE II SPORULATION PROTEIN E-RELATED"/>
    <property type="match status" value="1"/>
</dbReference>
<dbReference type="RefSeq" id="WP_345171263.1">
    <property type="nucleotide sequence ID" value="NZ_BAABFQ010000003.1"/>
</dbReference>
<dbReference type="Gene3D" id="3.60.40.10">
    <property type="entry name" value="PPM-type phosphatase domain"/>
    <property type="match status" value="1"/>
</dbReference>
<dbReference type="EMBL" id="JBHSMD010000002">
    <property type="protein sequence ID" value="MFC5492776.1"/>
    <property type="molecule type" value="Genomic_DNA"/>
</dbReference>
<proteinExistence type="predicted"/>
<gene>
    <name evidence="4" type="ORF">ACFPKY_06685</name>
</gene>
<dbReference type="InterPro" id="IPR001932">
    <property type="entry name" value="PPM-type_phosphatase-like_dom"/>
</dbReference>
<reference evidence="5" key="1">
    <citation type="journal article" date="2019" name="Int. J. Syst. Evol. Microbiol.">
        <title>The Global Catalogue of Microorganisms (GCM) 10K type strain sequencing project: providing services to taxonomists for standard genome sequencing and annotation.</title>
        <authorList>
            <consortium name="The Broad Institute Genomics Platform"/>
            <consortium name="The Broad Institute Genome Sequencing Center for Infectious Disease"/>
            <person name="Wu L."/>
            <person name="Ma J."/>
        </authorList>
    </citation>
    <scope>NUCLEOTIDE SEQUENCE [LARGE SCALE GENOMIC DNA]</scope>
    <source>
        <strain evidence="5">KACC 13778</strain>
    </source>
</reference>
<keyword evidence="2" id="KW-0472">Membrane</keyword>
<feature type="transmembrane region" description="Helical" evidence="2">
    <location>
        <begin position="33"/>
        <end position="51"/>
    </location>
</feature>
<evidence type="ECO:0000256" key="2">
    <source>
        <dbReference type="SAM" id="Phobius"/>
    </source>
</evidence>
<keyword evidence="2" id="KW-0812">Transmembrane</keyword>
<organism evidence="4 5">
    <name type="scientific">Nocardioides caricicola</name>
    <dbReference type="NCBI Taxonomy" id="634770"/>
    <lineage>
        <taxon>Bacteria</taxon>
        <taxon>Bacillati</taxon>
        <taxon>Actinomycetota</taxon>
        <taxon>Actinomycetes</taxon>
        <taxon>Propionibacteriales</taxon>
        <taxon>Nocardioidaceae</taxon>
        <taxon>Nocardioides</taxon>
    </lineage>
</organism>
<feature type="transmembrane region" description="Helical" evidence="2">
    <location>
        <begin position="86"/>
        <end position="104"/>
    </location>
</feature>
<dbReference type="SUPFAM" id="SSF81606">
    <property type="entry name" value="PP2C-like"/>
    <property type="match status" value="1"/>
</dbReference>
<keyword evidence="2" id="KW-1133">Transmembrane helix</keyword>
<evidence type="ECO:0000313" key="4">
    <source>
        <dbReference type="EMBL" id="MFC5492776.1"/>
    </source>
</evidence>
<evidence type="ECO:0000256" key="1">
    <source>
        <dbReference type="ARBA" id="ARBA00022801"/>
    </source>
</evidence>
<name>A0ABW0MYN7_9ACTN</name>
<dbReference type="PANTHER" id="PTHR43156:SF2">
    <property type="entry name" value="STAGE II SPORULATION PROTEIN E"/>
    <property type="match status" value="1"/>
</dbReference>
<feature type="domain" description="PPM-type phosphatase" evidence="3">
    <location>
        <begin position="132"/>
        <end position="344"/>
    </location>
</feature>
<dbReference type="SMART" id="SM00331">
    <property type="entry name" value="PP2C_SIG"/>
    <property type="match status" value="1"/>
</dbReference>
<dbReference type="GO" id="GO:0004722">
    <property type="term" value="F:protein serine/threonine phosphatase activity"/>
    <property type="evidence" value="ECO:0007669"/>
    <property type="project" value="UniProtKB-EC"/>
</dbReference>
<comment type="caution">
    <text evidence="4">The sequence shown here is derived from an EMBL/GenBank/DDBJ whole genome shotgun (WGS) entry which is preliminary data.</text>
</comment>
<keyword evidence="1 4" id="KW-0378">Hydrolase</keyword>
<dbReference type="InterPro" id="IPR052016">
    <property type="entry name" value="Bact_Sigma-Reg"/>
</dbReference>
<feature type="transmembrane region" description="Helical" evidence="2">
    <location>
        <begin position="58"/>
        <end position="74"/>
    </location>
</feature>
<evidence type="ECO:0000313" key="5">
    <source>
        <dbReference type="Proteomes" id="UP001595956"/>
    </source>
</evidence>
<sequence length="347" mass="36737">MTPDQRAVRIGWTASLACLAILVLSDLALDESVAVLAGLFCLAPLIACSVLPTASTAAVMGLALAAAIASGFWNHDLNEPQQTVRIMGVLVIGSAAVAIAEVRVRRERRFAEMAQIAEAAQRAILPVLPHHAGGIDISARYESAVEGALVGGDLYDCYHTRDVTRLLIGDVRGKGIGGVEQAARVIRAFRQAAARQTTLADVASDMDEYLVPFFDDEEFVTALLVESIAPDRLDLVSAGHPPALMLRRGDGLAPIEIPNGLPLGTGLVAGFTETAVLWEPGDRLLLYTDGLSEARDETGEFLDLAQLKAPLAEPHALDGVLDVVRRHVRGGSLGDDLALVLLEHPAA</sequence>